<dbReference type="EMBL" id="JAIQUM010000087">
    <property type="protein sequence ID" value="MBZ5753143.1"/>
    <property type="molecule type" value="Genomic_DNA"/>
</dbReference>
<evidence type="ECO:0000313" key="2">
    <source>
        <dbReference type="EMBL" id="MBZ5753143.1"/>
    </source>
</evidence>
<reference evidence="2" key="1">
    <citation type="submission" date="2024-05" db="EMBL/GenBank/DDBJ databases">
        <title>Metabacillus sp. nov., isolated from the rhizosphere soil of tomato plants.</title>
        <authorList>
            <person name="Ma R."/>
        </authorList>
    </citation>
    <scope>NUCLEOTIDE SEQUENCE</scope>
    <source>
        <strain evidence="2">DBTR6</strain>
    </source>
</reference>
<evidence type="ECO:0000313" key="3">
    <source>
        <dbReference type="Proteomes" id="UP001165287"/>
    </source>
</evidence>
<organism evidence="2 3">
    <name type="scientific">Metabacillus rhizolycopersici</name>
    <dbReference type="NCBI Taxonomy" id="2875709"/>
    <lineage>
        <taxon>Bacteria</taxon>
        <taxon>Bacillati</taxon>
        <taxon>Bacillota</taxon>
        <taxon>Bacilli</taxon>
        <taxon>Bacillales</taxon>
        <taxon>Bacillaceae</taxon>
        <taxon>Metabacillus</taxon>
    </lineage>
</organism>
<protein>
    <submittedName>
        <fullName evidence="2">Uncharacterized protein</fullName>
    </submittedName>
</protein>
<gene>
    <name evidence="2" type="ORF">K9V48_23680</name>
</gene>
<sequence length="49" mass="5813">MDKTSNDKNVENSHKGKVYRRKSEALSEYKVTLPEQPLPQPKDYEEIEY</sequence>
<feature type="compositionally biased region" description="Basic and acidic residues" evidence="1">
    <location>
        <begin position="1"/>
        <end position="14"/>
    </location>
</feature>
<comment type="caution">
    <text evidence="2">The sequence shown here is derived from an EMBL/GenBank/DDBJ whole genome shotgun (WGS) entry which is preliminary data.</text>
</comment>
<feature type="region of interest" description="Disordered" evidence="1">
    <location>
        <begin position="1"/>
        <end position="49"/>
    </location>
</feature>
<evidence type="ECO:0000256" key="1">
    <source>
        <dbReference type="SAM" id="MobiDB-lite"/>
    </source>
</evidence>
<name>A0ABS7UXU5_9BACI</name>
<proteinExistence type="predicted"/>
<accession>A0ABS7UXU5</accession>
<keyword evidence="3" id="KW-1185">Reference proteome</keyword>
<dbReference type="Proteomes" id="UP001165287">
    <property type="component" value="Unassembled WGS sequence"/>
</dbReference>
<dbReference type="RefSeq" id="WP_224141574.1">
    <property type="nucleotide sequence ID" value="NZ_JAIQUM010000087.1"/>
</dbReference>